<gene>
    <name evidence="1" type="ORF">dnm_006610</name>
</gene>
<proteinExistence type="predicted"/>
<evidence type="ECO:0000313" key="1">
    <source>
        <dbReference type="EMBL" id="QTA84662.1"/>
    </source>
</evidence>
<organism evidence="1 2">
    <name type="scientific">Desulfonema magnum</name>
    <dbReference type="NCBI Taxonomy" id="45655"/>
    <lineage>
        <taxon>Bacteria</taxon>
        <taxon>Pseudomonadati</taxon>
        <taxon>Thermodesulfobacteriota</taxon>
        <taxon>Desulfobacteria</taxon>
        <taxon>Desulfobacterales</taxon>
        <taxon>Desulfococcaceae</taxon>
        <taxon>Desulfonema</taxon>
    </lineage>
</organism>
<sequence>MHSIMTLAPEAAVPLSGNPESALNILSEIANRRGCEK</sequence>
<protein>
    <submittedName>
        <fullName evidence="1">Uncharacterized protein</fullName>
    </submittedName>
</protein>
<accession>A0A975BFW3</accession>
<evidence type="ECO:0000313" key="2">
    <source>
        <dbReference type="Proteomes" id="UP000663722"/>
    </source>
</evidence>
<keyword evidence="2" id="KW-1185">Reference proteome</keyword>
<reference evidence="1" key="1">
    <citation type="journal article" date="2021" name="Microb. Physiol.">
        <title>Proteogenomic Insights into the Physiology of Marine, Sulfate-Reducing, Filamentous Desulfonema limicola and Desulfonema magnum.</title>
        <authorList>
            <person name="Schnaars V."/>
            <person name="Wohlbrand L."/>
            <person name="Scheve S."/>
            <person name="Hinrichs C."/>
            <person name="Reinhardt R."/>
            <person name="Rabus R."/>
        </authorList>
    </citation>
    <scope>NUCLEOTIDE SEQUENCE</scope>
    <source>
        <strain evidence="1">4be13</strain>
    </source>
</reference>
<name>A0A975BFW3_9BACT</name>
<dbReference type="KEGG" id="dmm:dnm_006610"/>
<dbReference type="Proteomes" id="UP000663722">
    <property type="component" value="Chromosome"/>
</dbReference>
<dbReference type="AlphaFoldDB" id="A0A975BFW3"/>
<dbReference type="EMBL" id="CP061800">
    <property type="protein sequence ID" value="QTA84662.1"/>
    <property type="molecule type" value="Genomic_DNA"/>
</dbReference>